<dbReference type="InterPro" id="IPR003156">
    <property type="entry name" value="DHHA1_dom"/>
</dbReference>
<dbReference type="GO" id="GO:0008409">
    <property type="term" value="F:5'-3' exonuclease activity"/>
    <property type="evidence" value="ECO:0007669"/>
    <property type="project" value="InterPro"/>
</dbReference>
<dbReference type="Pfam" id="PF01368">
    <property type="entry name" value="DHH"/>
    <property type="match status" value="1"/>
</dbReference>
<dbReference type="AlphaFoldDB" id="A0A1Z3HFN6"/>
<dbReference type="KEGG" id="hhg:XM38_000170"/>
<dbReference type="InterPro" id="IPR051673">
    <property type="entry name" value="SSDNA_exonuclease_RecJ"/>
</dbReference>
<sequence length="777" mass="85833">MAECHQAWSIVATDAMPSSWVDQVTQVIDWPAATPPRHAAQLLWQRGFRDLGQLRGFLDPHQYAPTAAAAFGDDMQWAVQRLLQACDRTEKVAIWGDFDADGVTATAVLWDGLGQLFTPHDQLRYFIPNRLTDSHGLNRHGLETLAAWGCSLVVTCDTGSTSLAELTYAGELGLDVIVTDHHTLPPRRPPVVAIINPRSLPWQHPLATLSGVAVAYKLVEALYQALPEPPTYPVESLLDLVAIGLIADLVELRGDSRYLAQVGIEHLQRHVQPGHDSRRPGIAALLRFCKRMGDRPTDISFGIGPRINAVSRIHGDASFCVELLTSPDPDQCQRLAAEAELANSRRKALQRDVMAQVEQQLAAVDLATSHAIVLANEQWPAGVLGLVAGQVAQRYGRPTLLLRLDPEPPEGSDTIRLARGSARSVQGLDLYQLMQDHSHLLHHFGGHPQAAGLSLPAENVPLLAAALNRQLREQLGPLSLAPPLPVDLVVTVAELGKSLFRQLKLLEPYGMGNPVPRLLVRQAWFTNGCHRNIRDLQGGKLRYIKTEFMLWDDTAQQGFPGEWWGHYQDELPPGRCDALVELDFDAYKRAAIRCDWWRLGRLRDLDDSAAVVGAMLMDQRQSQEMVSALSSTTLVVDQCPRPGGVATLVAEATAEQRPLALAYGPPSSAAPLDTWTMLVGMAKYLSRVGKPVRRSHLLERLQICDRSLDIGLDCLTTMGFTIQPEGPELIIQQRSQPLTPGRIRPFLAALQEEAFRRHYFYQVPPEILQTMAQQSLN</sequence>
<dbReference type="InterPro" id="IPR038763">
    <property type="entry name" value="DHH_sf"/>
</dbReference>
<reference evidence="3 4" key="1">
    <citation type="journal article" date="2016" name="Biochim. Biophys. Acta">
        <title>Characterization of red-shifted phycobilisomes isolated from the chlorophyll f-containing cyanobacterium Halomicronema hongdechloris.</title>
        <authorList>
            <person name="Li Y."/>
            <person name="Lin Y."/>
            <person name="Garvey C.J."/>
            <person name="Birch D."/>
            <person name="Corkery R.W."/>
            <person name="Loughlin P.C."/>
            <person name="Scheer H."/>
            <person name="Willows R.D."/>
            <person name="Chen M."/>
        </authorList>
    </citation>
    <scope>NUCLEOTIDE SEQUENCE [LARGE SCALE GENOMIC DNA]</scope>
    <source>
        <strain evidence="3 4">C2206</strain>
    </source>
</reference>
<dbReference type="GO" id="GO:0006310">
    <property type="term" value="P:DNA recombination"/>
    <property type="evidence" value="ECO:0007669"/>
    <property type="project" value="InterPro"/>
</dbReference>
<accession>A0A1Z3HFN6</accession>
<name>A0A1Z3HFN6_9CYAN</name>
<evidence type="ECO:0000313" key="3">
    <source>
        <dbReference type="EMBL" id="ASC69091.1"/>
    </source>
</evidence>
<protein>
    <submittedName>
        <fullName evidence="3">Single-stranded-DNA-specific exonuclease RecJ</fullName>
    </submittedName>
</protein>
<feature type="domain" description="DDH" evidence="1">
    <location>
        <begin position="91"/>
        <end position="244"/>
    </location>
</feature>
<dbReference type="SUPFAM" id="SSF64182">
    <property type="entry name" value="DHH phosphoesterases"/>
    <property type="match status" value="1"/>
</dbReference>
<dbReference type="Gene3D" id="3.90.1640.30">
    <property type="match status" value="1"/>
</dbReference>
<dbReference type="PANTHER" id="PTHR30255:SF2">
    <property type="entry name" value="SINGLE-STRANDED-DNA-SPECIFIC EXONUCLEASE RECJ"/>
    <property type="match status" value="1"/>
</dbReference>
<dbReference type="InterPro" id="IPR004610">
    <property type="entry name" value="RecJ"/>
</dbReference>
<evidence type="ECO:0000313" key="4">
    <source>
        <dbReference type="Proteomes" id="UP000191901"/>
    </source>
</evidence>
<keyword evidence="4" id="KW-1185">Reference proteome</keyword>
<dbReference type="EMBL" id="CP021983">
    <property type="protein sequence ID" value="ASC69091.1"/>
    <property type="molecule type" value="Genomic_DNA"/>
</dbReference>
<keyword evidence="3" id="KW-0378">Hydrolase</keyword>
<dbReference type="PANTHER" id="PTHR30255">
    <property type="entry name" value="SINGLE-STRANDED-DNA-SPECIFIC EXONUCLEASE RECJ"/>
    <property type="match status" value="1"/>
</dbReference>
<dbReference type="GO" id="GO:0006281">
    <property type="term" value="P:DNA repair"/>
    <property type="evidence" value="ECO:0007669"/>
    <property type="project" value="InterPro"/>
</dbReference>
<feature type="domain" description="DHHA1" evidence="2">
    <location>
        <begin position="372"/>
        <end position="472"/>
    </location>
</feature>
<dbReference type="Pfam" id="PF02272">
    <property type="entry name" value="DHHA1"/>
    <property type="match status" value="1"/>
</dbReference>
<keyword evidence="3" id="KW-0540">Nuclease</keyword>
<proteinExistence type="predicted"/>
<dbReference type="NCBIfam" id="TIGR00644">
    <property type="entry name" value="recJ"/>
    <property type="match status" value="1"/>
</dbReference>
<dbReference type="InterPro" id="IPR001667">
    <property type="entry name" value="DDH_dom"/>
</dbReference>
<dbReference type="GO" id="GO:0003676">
    <property type="term" value="F:nucleic acid binding"/>
    <property type="evidence" value="ECO:0007669"/>
    <property type="project" value="InterPro"/>
</dbReference>
<dbReference type="STRING" id="1641165.XM38_02555"/>
<dbReference type="Proteomes" id="UP000191901">
    <property type="component" value="Chromosome"/>
</dbReference>
<gene>
    <name evidence="3" type="primary">recJ_1</name>
    <name evidence="3" type="ORF">XM38_000170</name>
</gene>
<organism evidence="3 4">
    <name type="scientific">Halomicronema hongdechloris C2206</name>
    <dbReference type="NCBI Taxonomy" id="1641165"/>
    <lineage>
        <taxon>Bacteria</taxon>
        <taxon>Bacillati</taxon>
        <taxon>Cyanobacteriota</taxon>
        <taxon>Cyanophyceae</taxon>
        <taxon>Nodosilineales</taxon>
        <taxon>Nodosilineaceae</taxon>
        <taxon>Halomicronema</taxon>
    </lineage>
</organism>
<keyword evidence="3" id="KW-0269">Exonuclease</keyword>
<dbReference type="RefSeq" id="WP_202978801.1">
    <property type="nucleotide sequence ID" value="NZ_CP021983.2"/>
</dbReference>
<dbReference type="Gene3D" id="3.10.310.30">
    <property type="match status" value="1"/>
</dbReference>
<evidence type="ECO:0000259" key="1">
    <source>
        <dbReference type="Pfam" id="PF01368"/>
    </source>
</evidence>
<evidence type="ECO:0000259" key="2">
    <source>
        <dbReference type="Pfam" id="PF02272"/>
    </source>
</evidence>